<dbReference type="Pfam" id="PF18758">
    <property type="entry name" value="KDZ"/>
    <property type="match status" value="1"/>
</dbReference>
<organism evidence="2 3">
    <name type="scientific">Pisolithus microcarpus 441</name>
    <dbReference type="NCBI Taxonomy" id="765257"/>
    <lineage>
        <taxon>Eukaryota</taxon>
        <taxon>Fungi</taxon>
        <taxon>Dikarya</taxon>
        <taxon>Basidiomycota</taxon>
        <taxon>Agaricomycotina</taxon>
        <taxon>Agaricomycetes</taxon>
        <taxon>Agaricomycetidae</taxon>
        <taxon>Boletales</taxon>
        <taxon>Sclerodermatineae</taxon>
        <taxon>Pisolithaceae</taxon>
        <taxon>Pisolithus</taxon>
    </lineage>
</organism>
<dbReference type="OrthoDB" id="3251205at2759"/>
<dbReference type="AlphaFoldDB" id="A0A0C9XW13"/>
<keyword evidence="3" id="KW-1185">Reference proteome</keyword>
<evidence type="ECO:0000313" key="2">
    <source>
        <dbReference type="EMBL" id="KIK16610.1"/>
    </source>
</evidence>
<sequence>MPIRMKHPLAIVNRLLSEYGSDGAISYDIGCTFSTALTNSIIGPKAPSLNTCLLVGAFHGHPHNHKCQLDWHLLYICGKGNTEGEGCEHMFSASNDLV</sequence>
<dbReference type="InterPro" id="IPR040521">
    <property type="entry name" value="KDZ"/>
</dbReference>
<reference evidence="2" key="3">
    <citation type="submission" date="2015-02" db="EMBL/GenBank/DDBJ databases">
        <title>Evolutionary Origins and Diversification of the Mycorrhizal Mutualists.</title>
        <authorList>
            <consortium name="DOE Joint Genome Institute"/>
            <consortium name="Mycorrhizal Genomics Consortium"/>
            <person name="Kohler A."/>
            <person name="Kuo A."/>
            <person name="Nagy L.G."/>
            <person name="Floudas D."/>
            <person name="Copeland A."/>
            <person name="Barry K.W."/>
            <person name="Cichocki N."/>
            <person name="Veneault-Fourrey C."/>
            <person name="LaButti K."/>
            <person name="Lindquist E.A."/>
            <person name="Lipzen A."/>
            <person name="Lundell T."/>
            <person name="Morin E."/>
            <person name="Murat C."/>
            <person name="Riley R."/>
            <person name="Ohm R."/>
            <person name="Sun H."/>
            <person name="Tunlid A."/>
            <person name="Henrissat B."/>
            <person name="Grigoriev I.V."/>
            <person name="Hibbett D.S."/>
            <person name="Martin F."/>
        </authorList>
    </citation>
    <scope>NUCLEOTIDE SEQUENCE</scope>
    <source>
        <strain evidence="2 3">441</strain>
    </source>
</reference>
<evidence type="ECO:0000313" key="1">
    <source>
        <dbReference type="EMBL" id="KIK11036.1"/>
    </source>
</evidence>
<accession>A0A0C9XW13</accession>
<protein>
    <submittedName>
        <fullName evidence="2">Uncharacterized protein</fullName>
    </submittedName>
</protein>
<evidence type="ECO:0000313" key="3">
    <source>
        <dbReference type="Proteomes" id="UP000054018"/>
    </source>
</evidence>
<dbReference type="HOGENOM" id="CLU_091791_2_1_1"/>
<dbReference type="STRING" id="765257.A0A0C9XW13"/>
<dbReference type="EMBL" id="KN833852">
    <property type="protein sequence ID" value="KIK16610.1"/>
    <property type="molecule type" value="Genomic_DNA"/>
</dbReference>
<gene>
    <name evidence="2" type="ORF">PISMIDRAFT_113077</name>
    <name evidence="1" type="ORF">PISMIDRAFT_123443</name>
</gene>
<dbReference type="EMBL" id="KN834322">
    <property type="protein sequence ID" value="KIK11036.1"/>
    <property type="molecule type" value="Genomic_DNA"/>
</dbReference>
<dbReference type="Proteomes" id="UP000054018">
    <property type="component" value="Unassembled WGS sequence"/>
</dbReference>
<reference evidence="3" key="2">
    <citation type="submission" date="2015-01" db="EMBL/GenBank/DDBJ databases">
        <title>Evolutionary Origins and Diversification of the Mycorrhizal Mutualists.</title>
        <authorList>
            <consortium name="DOE Joint Genome Institute"/>
            <consortium name="Mycorrhizal Genomics Consortium"/>
            <person name="Kohler A."/>
            <person name="Kuo A."/>
            <person name="Nagy L.G."/>
            <person name="Floudas D."/>
            <person name="Copeland A."/>
            <person name="Barry K.W."/>
            <person name="Cichocki N."/>
            <person name="Veneault-Fourrey C."/>
            <person name="LaButti K."/>
            <person name="Lindquist E.A."/>
            <person name="Lipzen A."/>
            <person name="Lundell T."/>
            <person name="Morin E."/>
            <person name="Murat C."/>
            <person name="Riley R."/>
            <person name="Ohm R."/>
            <person name="Sun H."/>
            <person name="Tunlid A."/>
            <person name="Henrissat B."/>
            <person name="Grigoriev I.V."/>
            <person name="Hibbett D.S."/>
            <person name="Martin F."/>
        </authorList>
    </citation>
    <scope>NUCLEOTIDE SEQUENCE [LARGE SCALE GENOMIC DNA]</scope>
    <source>
        <strain evidence="3">441</strain>
    </source>
</reference>
<reference evidence="2 3" key="1">
    <citation type="submission" date="2014-04" db="EMBL/GenBank/DDBJ databases">
        <authorList>
            <consortium name="DOE Joint Genome Institute"/>
            <person name="Kuo A."/>
            <person name="Kohler A."/>
            <person name="Costa M.D."/>
            <person name="Nagy L.G."/>
            <person name="Floudas D."/>
            <person name="Copeland A."/>
            <person name="Barry K.W."/>
            <person name="Cichocki N."/>
            <person name="Veneault-Fourrey C."/>
            <person name="LaButti K."/>
            <person name="Lindquist E.A."/>
            <person name="Lipzen A."/>
            <person name="Lundell T."/>
            <person name="Morin E."/>
            <person name="Murat C."/>
            <person name="Sun H."/>
            <person name="Tunlid A."/>
            <person name="Henrissat B."/>
            <person name="Grigoriev I.V."/>
            <person name="Hibbett D.S."/>
            <person name="Martin F."/>
            <person name="Nordberg H.P."/>
            <person name="Cantor M.N."/>
            <person name="Hua S.X."/>
        </authorList>
    </citation>
    <scope>NUCLEOTIDE SEQUENCE [LARGE SCALE GENOMIC DNA]</scope>
    <source>
        <strain evidence="2 3">441</strain>
    </source>
</reference>
<proteinExistence type="predicted"/>
<name>A0A0C9XW13_9AGAM</name>